<comment type="caution">
    <text evidence="2">The sequence shown here is derived from an EMBL/GenBank/DDBJ whole genome shotgun (WGS) entry which is preliminary data.</text>
</comment>
<keyword evidence="3" id="KW-1185">Reference proteome</keyword>
<proteinExistence type="predicted"/>
<evidence type="ECO:0008006" key="4">
    <source>
        <dbReference type="Google" id="ProtNLM"/>
    </source>
</evidence>
<evidence type="ECO:0000256" key="1">
    <source>
        <dbReference type="SAM" id="SignalP"/>
    </source>
</evidence>
<dbReference type="Proteomes" id="UP001236369">
    <property type="component" value="Unassembled WGS sequence"/>
</dbReference>
<dbReference type="RefSeq" id="WP_238247009.1">
    <property type="nucleotide sequence ID" value="NZ_BPQX01000001.1"/>
</dbReference>
<keyword evidence="1" id="KW-0732">Signal</keyword>
<dbReference type="EMBL" id="JAUSVV010000001">
    <property type="protein sequence ID" value="MDQ0441248.1"/>
    <property type="molecule type" value="Genomic_DNA"/>
</dbReference>
<reference evidence="2 3" key="1">
    <citation type="submission" date="2023-07" db="EMBL/GenBank/DDBJ databases">
        <title>Genomic Encyclopedia of Type Strains, Phase IV (KMG-IV): sequencing the most valuable type-strain genomes for metagenomic binning, comparative biology and taxonomic classification.</title>
        <authorList>
            <person name="Goeker M."/>
        </authorList>
    </citation>
    <scope>NUCLEOTIDE SEQUENCE [LARGE SCALE GENOMIC DNA]</scope>
    <source>
        <strain evidence="2 3">DSM 19562</strain>
    </source>
</reference>
<accession>A0ABU0HG08</accession>
<evidence type="ECO:0000313" key="2">
    <source>
        <dbReference type="EMBL" id="MDQ0441248.1"/>
    </source>
</evidence>
<gene>
    <name evidence="2" type="ORF">QO016_000725</name>
</gene>
<protein>
    <recommendedName>
        <fullName evidence="4">MipA/OmpV family protein</fullName>
    </recommendedName>
</protein>
<organism evidence="2 3">
    <name type="scientific">Methylobacterium persicinum</name>
    <dbReference type="NCBI Taxonomy" id="374426"/>
    <lineage>
        <taxon>Bacteria</taxon>
        <taxon>Pseudomonadati</taxon>
        <taxon>Pseudomonadota</taxon>
        <taxon>Alphaproteobacteria</taxon>
        <taxon>Hyphomicrobiales</taxon>
        <taxon>Methylobacteriaceae</taxon>
        <taxon>Methylobacterium</taxon>
    </lineage>
</organism>
<name>A0ABU0HG08_9HYPH</name>
<evidence type="ECO:0000313" key="3">
    <source>
        <dbReference type="Proteomes" id="UP001236369"/>
    </source>
</evidence>
<feature type="signal peptide" evidence="1">
    <location>
        <begin position="1"/>
        <end position="25"/>
    </location>
</feature>
<sequence length="118" mass="12653">MSPSTLRRSLIAVLATVALSEAAIAQEVPVPVRPEGFLFVAPDALSVLEGTIVGPVAPASRPDLARPAVPVASVMNGGGFGYTGFDYYHDQYSEGRLGERKRPKEYVIAPAWVERSRN</sequence>
<feature type="chain" id="PRO_5045527831" description="MipA/OmpV family protein" evidence="1">
    <location>
        <begin position="26"/>
        <end position="118"/>
    </location>
</feature>